<dbReference type="GO" id="GO:0071944">
    <property type="term" value="C:cell periphery"/>
    <property type="evidence" value="ECO:0007669"/>
    <property type="project" value="UniProtKB-ARBA"/>
</dbReference>
<evidence type="ECO:0000256" key="5">
    <source>
        <dbReference type="SAM" id="MobiDB-lite"/>
    </source>
</evidence>
<evidence type="ECO:0000256" key="3">
    <source>
        <dbReference type="ARBA" id="ARBA00022989"/>
    </source>
</evidence>
<sequence>MKPRIWPLAFLLLSAGAGGVGAASLPANDLFARADQCVICAGTNAVDLLCCPSKQFCNMLAANTTVLCCDTPNGCENIKLIPCDINVQNPKTNPSAQVKTTALNGVLERCGKQCCPFGYSCNVEDGESYCKRNADQNAAPIQTTPSSSTAQPTSSTTNSGTSPSSTSTDPSRATVSPVVDQGSSSPSTASIIGGVVGGILGLAFVGIVACICLGRRRRKKREHMDALKFHRSTSSFGNIIANPIISKPIVDDSSTMRTDFNRKSLGNTPGNTPGSSPGGPRRDPNFGGPARRMAAPASNFSVSSMDTTITNNNNTNNNAVPTTPPRVLLNGQVPPIRQMRNSSIAYGVPGPGPKEAPSTPLRQREPSLETLKVFADPQTVGRDGGGFADRRLSNFTTFSNLMEQADLGGFNRGEPYVPPGAAGGAGGANSVQGTPASKRWRR</sequence>
<dbReference type="RefSeq" id="XP_030992957.1">
    <property type="nucleotide sequence ID" value="XM_031133329.1"/>
</dbReference>
<dbReference type="GeneID" id="41968511"/>
<keyword evidence="9" id="KW-1185">Reference proteome</keyword>
<feature type="compositionally biased region" description="Low complexity" evidence="5">
    <location>
        <begin position="140"/>
        <end position="171"/>
    </location>
</feature>
<evidence type="ECO:0000313" key="9">
    <source>
        <dbReference type="Proteomes" id="UP000319257"/>
    </source>
</evidence>
<proteinExistence type="predicted"/>
<keyword evidence="3 6" id="KW-1133">Transmembrane helix</keyword>
<keyword evidence="7" id="KW-0732">Signal</keyword>
<keyword evidence="4 6" id="KW-0472">Membrane</keyword>
<feature type="region of interest" description="Disordered" evidence="5">
    <location>
        <begin position="252"/>
        <end position="326"/>
    </location>
</feature>
<gene>
    <name evidence="8" type="ORF">E0L32_001064</name>
</gene>
<dbReference type="PANTHER" id="PTHR15549:SF30">
    <property type="entry name" value="MID2 DOMAIN-CONTAINING PROTEIN"/>
    <property type="match status" value="1"/>
</dbReference>
<evidence type="ECO:0000256" key="1">
    <source>
        <dbReference type="ARBA" id="ARBA00004167"/>
    </source>
</evidence>
<comment type="subcellular location">
    <subcellularLocation>
        <location evidence="1">Membrane</location>
        <topology evidence="1">Single-pass membrane protein</topology>
    </subcellularLocation>
</comment>
<accession>A0A507AWY2</accession>
<keyword evidence="2 6" id="KW-0812">Transmembrane</keyword>
<dbReference type="InterPro" id="IPR051694">
    <property type="entry name" value="Immunoregulatory_rcpt-like"/>
</dbReference>
<name>A0A507AWY2_9PEZI</name>
<dbReference type="InParanoid" id="A0A507AWY2"/>
<dbReference type="AlphaFoldDB" id="A0A507AWY2"/>
<protein>
    <recommendedName>
        <fullName evidence="10">Mid2 domain-containing protein</fullName>
    </recommendedName>
</protein>
<evidence type="ECO:0000313" key="8">
    <source>
        <dbReference type="EMBL" id="TPX11246.1"/>
    </source>
</evidence>
<feature type="region of interest" description="Disordered" evidence="5">
    <location>
        <begin position="412"/>
        <end position="442"/>
    </location>
</feature>
<evidence type="ECO:0000256" key="4">
    <source>
        <dbReference type="ARBA" id="ARBA00023136"/>
    </source>
</evidence>
<evidence type="ECO:0000256" key="7">
    <source>
        <dbReference type="SAM" id="SignalP"/>
    </source>
</evidence>
<organism evidence="8 9">
    <name type="scientific">Thyridium curvatum</name>
    <dbReference type="NCBI Taxonomy" id="1093900"/>
    <lineage>
        <taxon>Eukaryota</taxon>
        <taxon>Fungi</taxon>
        <taxon>Dikarya</taxon>
        <taxon>Ascomycota</taxon>
        <taxon>Pezizomycotina</taxon>
        <taxon>Sordariomycetes</taxon>
        <taxon>Sordariomycetidae</taxon>
        <taxon>Thyridiales</taxon>
        <taxon>Thyridiaceae</taxon>
        <taxon>Thyridium</taxon>
    </lineage>
</organism>
<dbReference type="STRING" id="1093900.A0A507AWY2"/>
<feature type="transmembrane region" description="Helical" evidence="6">
    <location>
        <begin position="191"/>
        <end position="214"/>
    </location>
</feature>
<evidence type="ECO:0000256" key="6">
    <source>
        <dbReference type="SAM" id="Phobius"/>
    </source>
</evidence>
<dbReference type="OrthoDB" id="5338512at2759"/>
<feature type="region of interest" description="Disordered" evidence="5">
    <location>
        <begin position="140"/>
        <end position="186"/>
    </location>
</feature>
<dbReference type="PANTHER" id="PTHR15549">
    <property type="entry name" value="PAIRED IMMUNOGLOBULIN-LIKE TYPE 2 RECEPTOR"/>
    <property type="match status" value="1"/>
</dbReference>
<evidence type="ECO:0008006" key="10">
    <source>
        <dbReference type="Google" id="ProtNLM"/>
    </source>
</evidence>
<dbReference type="EMBL" id="SKBQ01000004">
    <property type="protein sequence ID" value="TPX11246.1"/>
    <property type="molecule type" value="Genomic_DNA"/>
</dbReference>
<dbReference type="Proteomes" id="UP000319257">
    <property type="component" value="Unassembled WGS sequence"/>
</dbReference>
<feature type="compositionally biased region" description="Low complexity" evidence="5">
    <location>
        <begin position="307"/>
        <end position="321"/>
    </location>
</feature>
<feature type="signal peptide" evidence="7">
    <location>
        <begin position="1"/>
        <end position="22"/>
    </location>
</feature>
<evidence type="ECO:0000256" key="2">
    <source>
        <dbReference type="ARBA" id="ARBA00022692"/>
    </source>
</evidence>
<reference evidence="8 9" key="1">
    <citation type="submission" date="2019-06" db="EMBL/GenBank/DDBJ databases">
        <title>Draft genome sequence of the filamentous fungus Phialemoniopsis curvata isolated from diesel fuel.</title>
        <authorList>
            <person name="Varaljay V.A."/>
            <person name="Lyon W.J."/>
            <person name="Crouch A.L."/>
            <person name="Drake C.E."/>
            <person name="Hollomon J.M."/>
            <person name="Nadeau L.J."/>
            <person name="Nunn H.S."/>
            <person name="Stevenson B.S."/>
            <person name="Bojanowski C.L."/>
            <person name="Crookes-Goodson W.J."/>
        </authorList>
    </citation>
    <scope>NUCLEOTIDE SEQUENCE [LARGE SCALE GENOMIC DNA]</scope>
    <source>
        <strain evidence="8 9">D216</strain>
    </source>
</reference>
<feature type="compositionally biased region" description="Low complexity" evidence="5">
    <location>
        <begin position="266"/>
        <end position="279"/>
    </location>
</feature>
<dbReference type="GO" id="GO:0016020">
    <property type="term" value="C:membrane"/>
    <property type="evidence" value="ECO:0007669"/>
    <property type="project" value="UniProtKB-SubCell"/>
</dbReference>
<feature type="chain" id="PRO_5021446057" description="Mid2 domain-containing protein" evidence="7">
    <location>
        <begin position="23"/>
        <end position="442"/>
    </location>
</feature>
<comment type="caution">
    <text evidence="8">The sequence shown here is derived from an EMBL/GenBank/DDBJ whole genome shotgun (WGS) entry which is preliminary data.</text>
</comment>